<evidence type="ECO:0000313" key="2">
    <source>
        <dbReference type="Proteomes" id="UP000789405"/>
    </source>
</evidence>
<comment type="caution">
    <text evidence="1">The sequence shown here is derived from an EMBL/GenBank/DDBJ whole genome shotgun (WGS) entry which is preliminary data.</text>
</comment>
<evidence type="ECO:0000313" key="1">
    <source>
        <dbReference type="EMBL" id="CAG8775155.1"/>
    </source>
</evidence>
<reference evidence="1" key="1">
    <citation type="submission" date="2021-06" db="EMBL/GenBank/DDBJ databases">
        <authorList>
            <person name="Kallberg Y."/>
            <person name="Tangrot J."/>
            <person name="Rosling A."/>
        </authorList>
    </citation>
    <scope>NUCLEOTIDE SEQUENCE</scope>
    <source>
        <strain evidence="1">MA453B</strain>
    </source>
</reference>
<dbReference type="EMBL" id="CAJVPY010020335">
    <property type="protein sequence ID" value="CAG8775155.1"/>
    <property type="molecule type" value="Genomic_DNA"/>
</dbReference>
<protein>
    <submittedName>
        <fullName evidence="1">10752_t:CDS:1</fullName>
    </submittedName>
</protein>
<proteinExistence type="predicted"/>
<dbReference type="Proteomes" id="UP000789405">
    <property type="component" value="Unassembled WGS sequence"/>
</dbReference>
<organism evidence="1 2">
    <name type="scientific">Dentiscutata erythropus</name>
    <dbReference type="NCBI Taxonomy" id="1348616"/>
    <lineage>
        <taxon>Eukaryota</taxon>
        <taxon>Fungi</taxon>
        <taxon>Fungi incertae sedis</taxon>
        <taxon>Mucoromycota</taxon>
        <taxon>Glomeromycotina</taxon>
        <taxon>Glomeromycetes</taxon>
        <taxon>Diversisporales</taxon>
        <taxon>Gigasporaceae</taxon>
        <taxon>Dentiscutata</taxon>
    </lineage>
</organism>
<name>A0A9N9JCL3_9GLOM</name>
<accession>A0A9N9JCL3</accession>
<keyword evidence="2" id="KW-1185">Reference proteome</keyword>
<gene>
    <name evidence="1" type="ORF">DERYTH_LOCUS19078</name>
</gene>
<sequence>MPYELRPRFLQDRGSPQIEVEPQMEDVWYTKTFSLIPNFESFYREAVFAYFAPFVLEKWQLGRLLAMYLPALELFG</sequence>
<feature type="non-terminal residue" evidence="1">
    <location>
        <position position="1"/>
    </location>
</feature>
<dbReference type="AlphaFoldDB" id="A0A9N9JCL3"/>